<accession>A0AC35EZN6</accession>
<evidence type="ECO:0000313" key="1">
    <source>
        <dbReference type="Proteomes" id="UP000887580"/>
    </source>
</evidence>
<protein>
    <submittedName>
        <fullName evidence="2">Homeobox domain-containing protein</fullName>
    </submittedName>
</protein>
<proteinExistence type="predicted"/>
<evidence type="ECO:0000313" key="2">
    <source>
        <dbReference type="WBParaSite" id="PS1159_v2.g12272.t1"/>
    </source>
</evidence>
<sequence>MHSPQNLPTLMQPIHNHSGYIPNGGFITTSSESWSSSYTNSIVSNAYPSASTPTSFISSQTNNMPQQCDLQQPPHSLMQLATLQQPDISTQLYPSTSSSNTWPPQQQQQQQPEPVYNLQPSTTVPPPTPTPQPKTRRSRANANSNSDGQPAHTYKWMEVKRAVVKAPVVRRKAVQHADSNGTNRTNFTNHQLTELEKEYHTCKYLPRNRRTEIAQQLDLNETQVKIWFQNRRMKEKKRKKEQDFLTKTLDVPLPSTTQKKGQLHQQQQQQLLQSNPQKWSSNGSTGSLSDCGGSSTCSLSTPESSPKLGEILYRGE</sequence>
<organism evidence="1 2">
    <name type="scientific">Panagrolaimus sp. PS1159</name>
    <dbReference type="NCBI Taxonomy" id="55785"/>
    <lineage>
        <taxon>Eukaryota</taxon>
        <taxon>Metazoa</taxon>
        <taxon>Ecdysozoa</taxon>
        <taxon>Nematoda</taxon>
        <taxon>Chromadorea</taxon>
        <taxon>Rhabditida</taxon>
        <taxon>Tylenchina</taxon>
        <taxon>Panagrolaimomorpha</taxon>
        <taxon>Panagrolaimoidea</taxon>
        <taxon>Panagrolaimidae</taxon>
        <taxon>Panagrolaimus</taxon>
    </lineage>
</organism>
<name>A0AC35EZN6_9BILA</name>
<reference evidence="2" key="1">
    <citation type="submission" date="2022-11" db="UniProtKB">
        <authorList>
            <consortium name="WormBaseParasite"/>
        </authorList>
    </citation>
    <scope>IDENTIFICATION</scope>
</reference>
<dbReference type="WBParaSite" id="PS1159_v2.g12272.t1">
    <property type="protein sequence ID" value="PS1159_v2.g12272.t1"/>
    <property type="gene ID" value="PS1159_v2.g12272"/>
</dbReference>
<dbReference type="Proteomes" id="UP000887580">
    <property type="component" value="Unplaced"/>
</dbReference>